<evidence type="ECO:0000313" key="4">
    <source>
        <dbReference type="Proteomes" id="UP000034127"/>
    </source>
</evidence>
<protein>
    <submittedName>
        <fullName evidence="3">Uncharacterized protein</fullName>
    </submittedName>
</protein>
<accession>A0A0G0EKP3</accession>
<dbReference type="AlphaFoldDB" id="A0A0G0EKP3"/>
<feature type="transmembrane region" description="Helical" evidence="2">
    <location>
        <begin position="5"/>
        <end position="22"/>
    </location>
</feature>
<feature type="transmembrane region" description="Helical" evidence="2">
    <location>
        <begin position="28"/>
        <end position="44"/>
    </location>
</feature>
<sequence>MKKLIIYYSFILVSIMSLTSFLKAESSAQVISAVIFFPLFAYFIEQVLPKRQRSLGIILPNNTLSAPSTPAKGLKKKNKPTSAKADAGEEGKVVEDGVDNDRRVFLKIIAGAGAGLFMMTVFAKKSEAAFFGSVPGPGTISVKDTSGSVIDPAIKTPTDGFKITEVDDTGSPAYYGFVDKTGAWFIMKEDSTATPNYSYVKGTGGVGDTFAAKWLLRGSLSYGYFDTVF</sequence>
<keyword evidence="2" id="KW-0472">Membrane</keyword>
<name>A0A0G0EKP3_9BACT</name>
<evidence type="ECO:0000256" key="1">
    <source>
        <dbReference type="SAM" id="MobiDB-lite"/>
    </source>
</evidence>
<keyword evidence="2" id="KW-1133">Transmembrane helix</keyword>
<dbReference type="EMBL" id="LBPX01000007">
    <property type="protein sequence ID" value="KKP67907.1"/>
    <property type="molecule type" value="Genomic_DNA"/>
</dbReference>
<feature type="transmembrane region" description="Helical" evidence="2">
    <location>
        <begin position="104"/>
        <end position="123"/>
    </location>
</feature>
<keyword evidence="2" id="KW-0812">Transmembrane</keyword>
<comment type="caution">
    <text evidence="3">The sequence shown here is derived from an EMBL/GenBank/DDBJ whole genome shotgun (WGS) entry which is preliminary data.</text>
</comment>
<proteinExistence type="predicted"/>
<dbReference type="Proteomes" id="UP000034127">
    <property type="component" value="Unassembled WGS sequence"/>
</dbReference>
<feature type="region of interest" description="Disordered" evidence="1">
    <location>
        <begin position="68"/>
        <end position="91"/>
    </location>
</feature>
<evidence type="ECO:0000313" key="3">
    <source>
        <dbReference type="EMBL" id="KKP67907.1"/>
    </source>
</evidence>
<reference evidence="3 4" key="1">
    <citation type="journal article" date="2015" name="Nature">
        <title>rRNA introns, odd ribosomes, and small enigmatic genomes across a large radiation of phyla.</title>
        <authorList>
            <person name="Brown C.T."/>
            <person name="Hug L.A."/>
            <person name="Thomas B.C."/>
            <person name="Sharon I."/>
            <person name="Castelle C.J."/>
            <person name="Singh A."/>
            <person name="Wilkins M.J."/>
            <person name="Williams K.H."/>
            <person name="Banfield J.F."/>
        </authorList>
    </citation>
    <scope>NUCLEOTIDE SEQUENCE [LARGE SCALE GENOMIC DNA]</scope>
</reference>
<organism evidence="3 4">
    <name type="scientific">Candidatus Roizmanbacteria bacterium GW2011_GWC2_35_12</name>
    <dbReference type="NCBI Taxonomy" id="1618485"/>
    <lineage>
        <taxon>Bacteria</taxon>
        <taxon>Candidatus Roizmaniibacteriota</taxon>
    </lineage>
</organism>
<evidence type="ECO:0000256" key="2">
    <source>
        <dbReference type="SAM" id="Phobius"/>
    </source>
</evidence>
<gene>
    <name evidence="3" type="ORF">UR63_C0007G0017</name>
</gene>